<accession>A0ABU9DEV8</accession>
<name>A0ABU9DEV8_9BACL</name>
<dbReference type="SUPFAM" id="SSF81301">
    <property type="entry name" value="Nucleotidyltransferase"/>
    <property type="match status" value="1"/>
</dbReference>
<keyword evidence="2" id="KW-1185">Reference proteome</keyword>
<organism evidence="1 2">
    <name type="scientific">Paenibacillus filicis</name>
    <dbReference type="NCBI Taxonomy" id="669464"/>
    <lineage>
        <taxon>Bacteria</taxon>
        <taxon>Bacillati</taxon>
        <taxon>Bacillota</taxon>
        <taxon>Bacilli</taxon>
        <taxon>Bacillales</taxon>
        <taxon>Paenibacillaceae</taxon>
        <taxon>Paenibacillus</taxon>
    </lineage>
</organism>
<reference evidence="1 2" key="1">
    <citation type="submission" date="2024-04" db="EMBL/GenBank/DDBJ databases">
        <title>draft genome sequnece of Paenibacillus filicis.</title>
        <authorList>
            <person name="Kim D.-U."/>
        </authorList>
    </citation>
    <scope>NUCLEOTIDE SEQUENCE [LARGE SCALE GENOMIC DNA]</scope>
    <source>
        <strain evidence="1 2">KACC14197</strain>
    </source>
</reference>
<evidence type="ECO:0000313" key="1">
    <source>
        <dbReference type="EMBL" id="MEK8127412.1"/>
    </source>
</evidence>
<dbReference type="Gene3D" id="3.30.460.40">
    <property type="match status" value="1"/>
</dbReference>
<dbReference type="InterPro" id="IPR019646">
    <property type="entry name" value="Aminoglyc_AdlTrfase"/>
</dbReference>
<evidence type="ECO:0008006" key="3">
    <source>
        <dbReference type="Google" id="ProtNLM"/>
    </source>
</evidence>
<proteinExistence type="predicted"/>
<dbReference type="InterPro" id="IPR043519">
    <property type="entry name" value="NT_sf"/>
</dbReference>
<evidence type="ECO:0000313" key="2">
    <source>
        <dbReference type="Proteomes" id="UP001469365"/>
    </source>
</evidence>
<sequence>MEMPKRAQVALRFLEETLRPLGAVWAVGGSTGLLLQGGVLAAEPRDLDLYADEDDARVIHCALAAFATDEQEWNETEIYRSLLSHYEIEGVSVELVGAFEVRAQASEYAVRTRYMTEAYPATSQLDNGREIRLMPLVHELIFNVLRERPDRYEAVAAVCRRSGRHTHAELLNELARRSRFSPPVRRRLDQLLEL</sequence>
<protein>
    <recommendedName>
        <fullName evidence="3">Nucleotidyl transferase AbiEii/AbiGii toxin family protein</fullName>
    </recommendedName>
</protein>
<dbReference type="EMBL" id="JBBPCC010000002">
    <property type="protein sequence ID" value="MEK8127412.1"/>
    <property type="molecule type" value="Genomic_DNA"/>
</dbReference>
<gene>
    <name evidence="1" type="ORF">WMW72_05740</name>
</gene>
<dbReference type="Pfam" id="PF10706">
    <property type="entry name" value="Aminoglyc_resit"/>
    <property type="match status" value="1"/>
</dbReference>
<dbReference type="Proteomes" id="UP001469365">
    <property type="component" value="Unassembled WGS sequence"/>
</dbReference>
<comment type="caution">
    <text evidence="1">The sequence shown here is derived from an EMBL/GenBank/DDBJ whole genome shotgun (WGS) entry which is preliminary data.</text>
</comment>